<dbReference type="AlphaFoldDB" id="A0AAW1WSK9"/>
<accession>A0AAW1WSK9</accession>
<protein>
    <submittedName>
        <fullName evidence="1">Uncharacterized protein</fullName>
    </submittedName>
</protein>
<dbReference type="Proteomes" id="UP001457282">
    <property type="component" value="Unassembled WGS sequence"/>
</dbReference>
<evidence type="ECO:0000313" key="2">
    <source>
        <dbReference type="Proteomes" id="UP001457282"/>
    </source>
</evidence>
<reference evidence="1 2" key="1">
    <citation type="journal article" date="2023" name="G3 (Bethesda)">
        <title>A chromosome-length genome assembly and annotation of blackberry (Rubus argutus, cv. 'Hillquist').</title>
        <authorList>
            <person name="Bruna T."/>
            <person name="Aryal R."/>
            <person name="Dudchenko O."/>
            <person name="Sargent D.J."/>
            <person name="Mead D."/>
            <person name="Buti M."/>
            <person name="Cavallini A."/>
            <person name="Hytonen T."/>
            <person name="Andres J."/>
            <person name="Pham M."/>
            <person name="Weisz D."/>
            <person name="Mascagni F."/>
            <person name="Usai G."/>
            <person name="Natali L."/>
            <person name="Bassil N."/>
            <person name="Fernandez G.E."/>
            <person name="Lomsadze A."/>
            <person name="Armour M."/>
            <person name="Olukolu B."/>
            <person name="Poorten T."/>
            <person name="Britton C."/>
            <person name="Davik J."/>
            <person name="Ashrafi H."/>
            <person name="Aiden E.L."/>
            <person name="Borodovsky M."/>
            <person name="Worthington M."/>
        </authorList>
    </citation>
    <scope>NUCLEOTIDE SEQUENCE [LARGE SCALE GENOMIC DNA]</scope>
    <source>
        <strain evidence="1">PI 553951</strain>
    </source>
</reference>
<proteinExistence type="predicted"/>
<evidence type="ECO:0000313" key="1">
    <source>
        <dbReference type="EMBL" id="KAK9927622.1"/>
    </source>
</evidence>
<name>A0AAW1WSK9_RUBAR</name>
<keyword evidence="2" id="KW-1185">Reference proteome</keyword>
<gene>
    <name evidence="1" type="ORF">M0R45_024798</name>
</gene>
<sequence length="97" mass="10618">MEMESIFGLVGNGFTIVASDTSAVHIIMVHRSNEDKIMVRAQLPPANHGRAIADSKHSKADSLRSQRQCYSRCQAERSLLHVQEARGSPTILMGITG</sequence>
<organism evidence="1 2">
    <name type="scientific">Rubus argutus</name>
    <name type="common">Southern blackberry</name>
    <dbReference type="NCBI Taxonomy" id="59490"/>
    <lineage>
        <taxon>Eukaryota</taxon>
        <taxon>Viridiplantae</taxon>
        <taxon>Streptophyta</taxon>
        <taxon>Embryophyta</taxon>
        <taxon>Tracheophyta</taxon>
        <taxon>Spermatophyta</taxon>
        <taxon>Magnoliopsida</taxon>
        <taxon>eudicotyledons</taxon>
        <taxon>Gunneridae</taxon>
        <taxon>Pentapetalae</taxon>
        <taxon>rosids</taxon>
        <taxon>fabids</taxon>
        <taxon>Rosales</taxon>
        <taxon>Rosaceae</taxon>
        <taxon>Rosoideae</taxon>
        <taxon>Rosoideae incertae sedis</taxon>
        <taxon>Rubus</taxon>
    </lineage>
</organism>
<dbReference type="EMBL" id="JBEDUW010000005">
    <property type="protein sequence ID" value="KAK9927622.1"/>
    <property type="molecule type" value="Genomic_DNA"/>
</dbReference>
<comment type="caution">
    <text evidence="1">The sequence shown here is derived from an EMBL/GenBank/DDBJ whole genome shotgun (WGS) entry which is preliminary data.</text>
</comment>